<dbReference type="EMBL" id="KZ451928">
    <property type="protein sequence ID" value="PKA61565.1"/>
    <property type="molecule type" value="Genomic_DNA"/>
</dbReference>
<evidence type="ECO:0000313" key="2">
    <source>
        <dbReference type="EMBL" id="PKA61565.1"/>
    </source>
</evidence>
<proteinExistence type="predicted"/>
<dbReference type="InterPro" id="IPR036410">
    <property type="entry name" value="HSP_DnaJ_Cys-rich_dom_sf"/>
</dbReference>
<feature type="domain" description="BSD2 cysteine rich" evidence="1">
    <location>
        <begin position="72"/>
        <end position="140"/>
    </location>
</feature>
<name>A0A2I0B1A4_9ASPA</name>
<dbReference type="PANTHER" id="PTHR15852">
    <property type="entry name" value="PLASTID TRANSCRIPTIONALLY ACTIVE PROTEIN"/>
    <property type="match status" value="1"/>
</dbReference>
<keyword evidence="3" id="KW-1185">Reference proteome</keyword>
<protein>
    <recommendedName>
        <fullName evidence="1">BSD2 cysteine rich domain-containing protein</fullName>
    </recommendedName>
</protein>
<evidence type="ECO:0000313" key="3">
    <source>
        <dbReference type="Proteomes" id="UP000236161"/>
    </source>
</evidence>
<evidence type="ECO:0000259" key="1">
    <source>
        <dbReference type="Pfam" id="PF25436"/>
    </source>
</evidence>
<dbReference type="OrthoDB" id="2019540at2759"/>
<dbReference type="Proteomes" id="UP000236161">
    <property type="component" value="Unassembled WGS sequence"/>
</dbReference>
<accession>A0A2I0B1A4</accession>
<reference evidence="2 3" key="1">
    <citation type="journal article" date="2017" name="Nature">
        <title>The Apostasia genome and the evolution of orchids.</title>
        <authorList>
            <person name="Zhang G.Q."/>
            <person name="Liu K.W."/>
            <person name="Li Z."/>
            <person name="Lohaus R."/>
            <person name="Hsiao Y.Y."/>
            <person name="Niu S.C."/>
            <person name="Wang J.Y."/>
            <person name="Lin Y.C."/>
            <person name="Xu Q."/>
            <person name="Chen L.J."/>
            <person name="Yoshida K."/>
            <person name="Fujiwara S."/>
            <person name="Wang Z.W."/>
            <person name="Zhang Y.Q."/>
            <person name="Mitsuda N."/>
            <person name="Wang M."/>
            <person name="Liu G.H."/>
            <person name="Pecoraro L."/>
            <person name="Huang H.X."/>
            <person name="Xiao X.J."/>
            <person name="Lin M."/>
            <person name="Wu X.Y."/>
            <person name="Wu W.L."/>
            <person name="Chen Y.Y."/>
            <person name="Chang S.B."/>
            <person name="Sakamoto S."/>
            <person name="Ohme-Takagi M."/>
            <person name="Yagi M."/>
            <person name="Zeng S.J."/>
            <person name="Shen C.Y."/>
            <person name="Yeh C.M."/>
            <person name="Luo Y.B."/>
            <person name="Tsai W.C."/>
            <person name="Van de Peer Y."/>
            <person name="Liu Z.J."/>
        </authorList>
    </citation>
    <scope>NUCLEOTIDE SEQUENCE [LARGE SCALE GENOMIC DNA]</scope>
    <source>
        <strain evidence="3">cv. Shenzhen</strain>
        <tissue evidence="2">Stem</tissue>
    </source>
</reference>
<gene>
    <name evidence="2" type="ORF">AXF42_Ash018178</name>
</gene>
<dbReference type="STRING" id="1088818.A0A2I0B1A4"/>
<dbReference type="AlphaFoldDB" id="A0A2I0B1A4"/>
<dbReference type="SUPFAM" id="SSF57938">
    <property type="entry name" value="DnaJ/Hsp40 cysteine-rich domain"/>
    <property type="match status" value="1"/>
</dbReference>
<dbReference type="Pfam" id="PF25436">
    <property type="entry name" value="BSD2_CRD"/>
    <property type="match status" value="1"/>
</dbReference>
<dbReference type="InterPro" id="IPR057453">
    <property type="entry name" value="BSD2_CRD"/>
</dbReference>
<organism evidence="2 3">
    <name type="scientific">Apostasia shenzhenica</name>
    <dbReference type="NCBI Taxonomy" id="1088818"/>
    <lineage>
        <taxon>Eukaryota</taxon>
        <taxon>Viridiplantae</taxon>
        <taxon>Streptophyta</taxon>
        <taxon>Embryophyta</taxon>
        <taxon>Tracheophyta</taxon>
        <taxon>Spermatophyta</taxon>
        <taxon>Magnoliopsida</taxon>
        <taxon>Liliopsida</taxon>
        <taxon>Asparagales</taxon>
        <taxon>Orchidaceae</taxon>
        <taxon>Apostasioideae</taxon>
        <taxon>Apostasia</taxon>
    </lineage>
</organism>
<sequence>MATPVALACANSVFISYPTRPYLASHFLPIPKSAGSLQSCGAHISLKALCADSGFHYFRVNAAGGNPSTKPNSIVCSDCDGNGAIACTQCKGSGVNSVDHFNGQFKAGGSCWLCRGKREILCGSCNGAGFIGGFMSTIDD</sequence>
<dbReference type="PANTHER" id="PTHR15852:SF51">
    <property type="entry name" value="PROTEIN BUNDLE SHEATH DEFECTIVE 2, CHLOROPLASTIC"/>
    <property type="match status" value="1"/>
</dbReference>